<evidence type="ECO:0008006" key="4">
    <source>
        <dbReference type="Google" id="ProtNLM"/>
    </source>
</evidence>
<dbReference type="EMBL" id="AP021861">
    <property type="protein sequence ID" value="BBO35632.1"/>
    <property type="molecule type" value="Genomic_DNA"/>
</dbReference>
<feature type="region of interest" description="Disordered" evidence="1">
    <location>
        <begin position="101"/>
        <end position="129"/>
    </location>
</feature>
<dbReference type="RefSeq" id="WP_152100973.1">
    <property type="nucleotide sequence ID" value="NZ_AP021861.1"/>
</dbReference>
<dbReference type="Proteomes" id="UP000326837">
    <property type="component" value="Chromosome"/>
</dbReference>
<sequence length="147" mass="15355">MTHFRSRTLVTYGLTLGLLSWTGCSDGSSLVEVRGRVMEGTTPVAGASVTYQPIAKSADDVAPGPSSFGITDAEGRYDLRTIKEDSVGAVIGSHHVYISLDKGDTQDGTSPQPKPAADRIPKKFSDGTTVVEIPPAGAADVDFDIAS</sequence>
<dbReference type="AlphaFoldDB" id="A0A5K7XHV8"/>
<proteinExistence type="predicted"/>
<evidence type="ECO:0000256" key="1">
    <source>
        <dbReference type="SAM" id="MobiDB-lite"/>
    </source>
</evidence>
<protein>
    <recommendedName>
        <fullName evidence="4">Carboxypeptidase regulatory-like domain-containing protein</fullName>
    </recommendedName>
</protein>
<accession>A0A5K7XHV8</accession>
<keyword evidence="3" id="KW-1185">Reference proteome</keyword>
<gene>
    <name evidence="2" type="ORF">PLANPX_5244</name>
</gene>
<evidence type="ECO:0000313" key="3">
    <source>
        <dbReference type="Proteomes" id="UP000326837"/>
    </source>
</evidence>
<feature type="compositionally biased region" description="Basic and acidic residues" evidence="1">
    <location>
        <begin position="116"/>
        <end position="125"/>
    </location>
</feature>
<reference evidence="3" key="1">
    <citation type="submission" date="2019-10" db="EMBL/GenBank/DDBJ databases">
        <title>Lacipirellula parvula gen. nov., sp. nov., representing a lineage of planctomycetes widespread in freshwater anoxic habitats, and description of the family Lacipirellulaceae.</title>
        <authorList>
            <person name="Dedysh S.N."/>
            <person name="Kulichevskaya I.S."/>
            <person name="Beletsky A.V."/>
            <person name="Rakitin A.L."/>
            <person name="Mardanov A.V."/>
            <person name="Ivanova A.A."/>
            <person name="Saltykova V.X."/>
            <person name="Rijpstra W.I.C."/>
            <person name="Sinninghe Damste J.S."/>
            <person name="Ravin N.V."/>
        </authorList>
    </citation>
    <scope>NUCLEOTIDE SEQUENCE [LARGE SCALE GENOMIC DNA]</scope>
    <source>
        <strain evidence="3">PX69</strain>
    </source>
</reference>
<organism evidence="2 3">
    <name type="scientific">Lacipirellula parvula</name>
    <dbReference type="NCBI Taxonomy" id="2650471"/>
    <lineage>
        <taxon>Bacteria</taxon>
        <taxon>Pseudomonadati</taxon>
        <taxon>Planctomycetota</taxon>
        <taxon>Planctomycetia</taxon>
        <taxon>Pirellulales</taxon>
        <taxon>Lacipirellulaceae</taxon>
        <taxon>Lacipirellula</taxon>
    </lineage>
</organism>
<dbReference type="KEGG" id="lpav:PLANPX_5244"/>
<name>A0A5K7XHV8_9BACT</name>
<evidence type="ECO:0000313" key="2">
    <source>
        <dbReference type="EMBL" id="BBO35632.1"/>
    </source>
</evidence>
<dbReference type="PROSITE" id="PS51257">
    <property type="entry name" value="PROKAR_LIPOPROTEIN"/>
    <property type="match status" value="1"/>
</dbReference>